<keyword evidence="3" id="KW-1185">Reference proteome</keyword>
<dbReference type="KEGG" id="mdn:JT25_019060"/>
<protein>
    <recommendedName>
        <fullName evidence="4">Transmembrane protein</fullName>
    </recommendedName>
</protein>
<keyword evidence="1" id="KW-1133">Transmembrane helix</keyword>
<dbReference type="EMBL" id="CP014476">
    <property type="protein sequence ID" value="AMK78565.1"/>
    <property type="molecule type" value="Genomic_DNA"/>
</dbReference>
<dbReference type="RefSeq" id="WP_036278200.1">
    <property type="nucleotide sequence ID" value="NZ_CP014476.1"/>
</dbReference>
<feature type="transmembrane region" description="Helical" evidence="1">
    <location>
        <begin position="68"/>
        <end position="85"/>
    </location>
</feature>
<dbReference type="AlphaFoldDB" id="A0A126T902"/>
<proteinExistence type="predicted"/>
<feature type="transmembrane region" description="Helical" evidence="1">
    <location>
        <begin position="91"/>
        <end position="112"/>
    </location>
</feature>
<evidence type="ECO:0000313" key="2">
    <source>
        <dbReference type="EMBL" id="AMK78565.1"/>
    </source>
</evidence>
<keyword evidence="1" id="KW-0812">Transmembrane</keyword>
<gene>
    <name evidence="2" type="ORF">JT25_019060</name>
</gene>
<feature type="transmembrane region" description="Helical" evidence="1">
    <location>
        <begin position="22"/>
        <end position="48"/>
    </location>
</feature>
<accession>A0A126T902</accession>
<evidence type="ECO:0000313" key="3">
    <source>
        <dbReference type="Proteomes" id="UP000030512"/>
    </source>
</evidence>
<keyword evidence="1" id="KW-0472">Membrane</keyword>
<dbReference type="STRING" id="1538553.JT25_019060"/>
<dbReference type="Proteomes" id="UP000030512">
    <property type="component" value="Chromosome"/>
</dbReference>
<name>A0A126T902_9GAMM</name>
<reference evidence="2 3" key="1">
    <citation type="journal article" date="2015" name="Environ. Microbiol.">
        <title>Methane oxidation coupled to nitrate reduction under hypoxia by the Gammaproteobacterium Methylomonas denitrificans, sp. nov. type strain FJG1.</title>
        <authorList>
            <person name="Kits K.D."/>
            <person name="Klotz M.G."/>
            <person name="Stein L.Y."/>
        </authorList>
    </citation>
    <scope>NUCLEOTIDE SEQUENCE [LARGE SCALE GENOMIC DNA]</scope>
    <source>
        <strain evidence="2 3">FJG1</strain>
    </source>
</reference>
<dbReference type="OrthoDB" id="5405464at2"/>
<evidence type="ECO:0000256" key="1">
    <source>
        <dbReference type="SAM" id="Phobius"/>
    </source>
</evidence>
<sequence>MNTTITNEKPSDDFAALKKLTATVYICQVLTFAFAGLPLLVGVAINFFYRSNVKGTWLESHFNWQIKTVWVTLAGFALSGLVLMLDIQLSLIVLIPTLLLLIYRIVIGWTNLTAEKSLQDLS</sequence>
<evidence type="ECO:0008006" key="4">
    <source>
        <dbReference type="Google" id="ProtNLM"/>
    </source>
</evidence>
<organism evidence="2 3">
    <name type="scientific">Methylomonas denitrificans</name>
    <dbReference type="NCBI Taxonomy" id="1538553"/>
    <lineage>
        <taxon>Bacteria</taxon>
        <taxon>Pseudomonadati</taxon>
        <taxon>Pseudomonadota</taxon>
        <taxon>Gammaproteobacteria</taxon>
        <taxon>Methylococcales</taxon>
        <taxon>Methylococcaceae</taxon>
        <taxon>Methylomonas</taxon>
    </lineage>
</organism>